<evidence type="ECO:0000313" key="1">
    <source>
        <dbReference type="EMBL" id="VZH86221.1"/>
    </source>
</evidence>
<evidence type="ECO:0000313" key="2">
    <source>
        <dbReference type="Proteomes" id="UP000423525"/>
    </source>
</evidence>
<protein>
    <submittedName>
        <fullName evidence="1">Uncharacterized protein</fullName>
    </submittedName>
</protein>
<accession>A0A6I8MHW6</accession>
<name>A0A6I8MHW6_9CORY</name>
<dbReference type="AlphaFoldDB" id="A0A6I8MHW6"/>
<proteinExistence type="predicted"/>
<dbReference type="EMBL" id="LR738855">
    <property type="protein sequence ID" value="VZH86221.1"/>
    <property type="molecule type" value="Genomic_DNA"/>
</dbReference>
<gene>
    <name evidence="1" type="ORF">FRC0190_02146</name>
</gene>
<reference evidence="1 2" key="1">
    <citation type="submission" date="2019-11" db="EMBL/GenBank/DDBJ databases">
        <authorList>
            <person name="Brisse S."/>
        </authorList>
    </citation>
    <scope>NUCLEOTIDE SEQUENCE [LARGE SCALE GENOMIC DNA]</scope>
    <source>
        <strain evidence="1">FRC0190</strain>
    </source>
</reference>
<dbReference type="KEGG" id="crf:FRC0190_02146"/>
<sequence>MGCMDITLSALSHLRAPNTPIARTSIGCNASGAALERFLHSLTTHHARNTADIAELIAQTTQLAHTCADIDATTAWGLSCSH</sequence>
<dbReference type="Proteomes" id="UP000423525">
    <property type="component" value="Chromosome"/>
</dbReference>
<organism evidence="1 2">
    <name type="scientific">Corynebacterium rouxii</name>
    <dbReference type="NCBI Taxonomy" id="2719119"/>
    <lineage>
        <taxon>Bacteria</taxon>
        <taxon>Bacillati</taxon>
        <taxon>Actinomycetota</taxon>
        <taxon>Actinomycetes</taxon>
        <taxon>Mycobacteriales</taxon>
        <taxon>Corynebacteriaceae</taxon>
        <taxon>Corynebacterium</taxon>
    </lineage>
</organism>